<comment type="catalytic activity">
    <reaction evidence="1">
        <text>all-trans-beta-carotene + O2 = 2 all-trans-retinal</text>
        <dbReference type="Rhea" id="RHEA:32887"/>
        <dbReference type="ChEBI" id="CHEBI:15379"/>
        <dbReference type="ChEBI" id="CHEBI:17579"/>
        <dbReference type="ChEBI" id="CHEBI:17898"/>
        <dbReference type="EC" id="1.13.11.63"/>
    </reaction>
</comment>
<comment type="subcellular location">
    <subcellularLocation>
        <location evidence="1">Cell membrane</location>
        <topology evidence="1">Multi-pass membrane protein</topology>
    </subcellularLocation>
</comment>
<feature type="transmembrane region" description="Helical" evidence="1">
    <location>
        <begin position="77"/>
        <end position="106"/>
    </location>
</feature>
<reference evidence="2 3" key="1">
    <citation type="submission" date="2006-11" db="EMBL/GenBank/DDBJ databases">
        <authorList>
            <person name="Giovannoni S."/>
            <person name="Vergin K."/>
            <person name="Ferriera S."/>
            <person name="Johnson J."/>
            <person name="Kravitz S."/>
            <person name="Beeson K."/>
            <person name="Sutton G."/>
            <person name="Rogers Y.-H."/>
            <person name="Friedman R."/>
            <person name="Frazier M."/>
            <person name="Venter J.C."/>
        </authorList>
    </citation>
    <scope>NUCLEOTIDE SEQUENCE [LARGE SCALE GENOMIC DNA]</scope>
    <source>
        <strain evidence="2 3">HTCC2181</strain>
    </source>
</reference>
<dbReference type="GO" id="GO:0003834">
    <property type="term" value="F:beta-carotene 15,15'-dioxygenase activity"/>
    <property type="evidence" value="ECO:0007669"/>
    <property type="project" value="UniProtKB-EC"/>
</dbReference>
<dbReference type="NCBIfam" id="TIGR03753">
    <property type="entry name" value="blh_monoox"/>
    <property type="match status" value="1"/>
</dbReference>
<organism evidence="2 3">
    <name type="scientific">Methylophilales bacterium HTCC2181</name>
    <dbReference type="NCBI Taxonomy" id="383631"/>
    <lineage>
        <taxon>Bacteria</taxon>
        <taxon>Pseudomonadati</taxon>
        <taxon>Pseudomonadota</taxon>
        <taxon>Betaproteobacteria</taxon>
        <taxon>Nitrosomonadales</taxon>
        <taxon>OM43 clade</taxon>
    </lineage>
</organism>
<feature type="transmembrane region" description="Helical" evidence="1">
    <location>
        <begin position="234"/>
        <end position="251"/>
    </location>
</feature>
<evidence type="ECO:0000313" key="2">
    <source>
        <dbReference type="EMBL" id="EAV46591.1"/>
    </source>
</evidence>
<keyword evidence="1" id="KW-0408">Iron</keyword>
<comment type="function">
    <text evidence="1">Catalyzes the cleavage of beta-carotene at its central double bond (15,15') to yield two molecules of all-trans-retinal.</text>
</comment>
<evidence type="ECO:0000256" key="1">
    <source>
        <dbReference type="HAMAP-Rule" id="MF_02093"/>
    </source>
</evidence>
<comment type="similarity">
    <text evidence="1">Belongs to the Brp/Blh beta-carotene diooxygenase family.</text>
</comment>
<keyword evidence="3" id="KW-1185">Reference proteome</keyword>
<dbReference type="InterPro" id="IPR022270">
    <property type="entry name" value="Blh_diox"/>
</dbReference>
<accession>A0P4Y1</accession>
<dbReference type="Pfam" id="PF15461">
    <property type="entry name" value="BCD"/>
    <property type="match status" value="1"/>
</dbReference>
<dbReference type="EMBL" id="AAUX01000001">
    <property type="protein sequence ID" value="EAV46591.1"/>
    <property type="molecule type" value="Genomic_DNA"/>
</dbReference>
<gene>
    <name evidence="2" type="ORF">MB2181_00920</name>
</gene>
<dbReference type="EC" id="1.13.11.63" evidence="1"/>
<feature type="transmembrane region" description="Helical" evidence="1">
    <location>
        <begin position="35"/>
        <end position="56"/>
    </location>
</feature>
<dbReference type="GO" id="GO:0016121">
    <property type="term" value="P:carotene catabolic process"/>
    <property type="evidence" value="ECO:0007669"/>
    <property type="project" value="UniProtKB-UniRule"/>
</dbReference>
<feature type="transmembrane region" description="Helical" evidence="1">
    <location>
        <begin position="9"/>
        <end position="29"/>
    </location>
</feature>
<feature type="transmembrane region" description="Helical" evidence="1">
    <location>
        <begin position="188"/>
        <end position="203"/>
    </location>
</feature>
<keyword evidence="1" id="KW-0223">Dioxygenase</keyword>
<dbReference type="GO" id="GO:0010436">
    <property type="term" value="F:carotenoid dioxygenase activity"/>
    <property type="evidence" value="ECO:0007669"/>
    <property type="project" value="UniProtKB-UniRule"/>
</dbReference>
<dbReference type="AlphaFoldDB" id="A0P4Y1"/>
<keyword evidence="1" id="KW-0812">Transmembrane</keyword>
<dbReference type="HAMAP" id="MF_02093">
    <property type="entry name" value="Beta_carotene_diox"/>
    <property type="match status" value="1"/>
</dbReference>
<dbReference type="GO" id="GO:0005506">
    <property type="term" value="F:iron ion binding"/>
    <property type="evidence" value="ECO:0007669"/>
    <property type="project" value="UniProtKB-UniRule"/>
</dbReference>
<keyword evidence="1" id="KW-0472">Membrane</keyword>
<proteinExistence type="inferred from homology"/>
<dbReference type="Proteomes" id="UP000054262">
    <property type="component" value="Unassembled WGS sequence"/>
</dbReference>
<protein>
    <recommendedName>
        <fullName evidence="1">Probable beta-carotene 15,15'-dioxygenase</fullName>
        <ecNumber evidence="1">1.13.11.63</ecNumber>
    </recommendedName>
</protein>
<dbReference type="OrthoDB" id="8538734at2"/>
<comment type="cofactor">
    <cofactor evidence="1">
        <name>Fe(2+)</name>
        <dbReference type="ChEBI" id="CHEBI:29033"/>
    </cofactor>
</comment>
<keyword evidence="1" id="KW-1133">Transmembrane helix</keyword>
<comment type="caution">
    <text evidence="2">The sequence shown here is derived from an EMBL/GenBank/DDBJ whole genome shotgun (WGS) entry which is preliminary data.</text>
</comment>
<keyword evidence="1" id="KW-1003">Cell membrane</keyword>
<feature type="transmembrane region" description="Helical" evidence="1">
    <location>
        <begin position="257"/>
        <end position="279"/>
    </location>
</feature>
<keyword evidence="1" id="KW-0560">Oxidoreductase</keyword>
<evidence type="ECO:0000313" key="3">
    <source>
        <dbReference type="Proteomes" id="UP000054262"/>
    </source>
</evidence>
<dbReference type="GO" id="GO:0005886">
    <property type="term" value="C:plasma membrane"/>
    <property type="evidence" value="ECO:0007669"/>
    <property type="project" value="UniProtKB-SubCell"/>
</dbReference>
<comment type="caution">
    <text evidence="1">Lacks conserved residue(s) required for the propagation of feature annotation.</text>
</comment>
<name>A0P4Y1_9PROT</name>
<keyword evidence="1" id="KW-0479">Metal-binding</keyword>
<sequence>MNIVTIHRVLFIIFAFVVFVFNQLNIALTHSSNPYGLPVLLALIAIGTIGISHGALDGKIIWESSNDIFRKLRIYSLYLLLSFLGALLWYLYPLVGLSILLFISVIHFGNSDLYDPKGMKDITKKTWGFSVTFMPTLFYKSDVADIFMKLTGYMFSETLMTLIQFITALTIAIFFLNLMNEKITNSKIIILEMVSLVVIAAYLHPIEWFAIYFCGLHGIRALINGGFKVFPDILWLMAFTLPVIFAVYMILGETGAFIITDLLVVFPILASLTIAHMLLRKIIKIING</sequence>
<feature type="transmembrane region" description="Helical" evidence="1">
    <location>
        <begin position="158"/>
        <end position="176"/>
    </location>
</feature>